<dbReference type="FunFam" id="3.20.19.10:FF:000003">
    <property type="entry name" value="3-isopropylmalate dehydratase small subunit"/>
    <property type="match status" value="1"/>
</dbReference>
<keyword evidence="6 10" id="KW-0432">Leucine biosynthesis</keyword>
<dbReference type="GO" id="GO:0009098">
    <property type="term" value="P:L-leucine biosynthetic process"/>
    <property type="evidence" value="ECO:0007669"/>
    <property type="project" value="UniProtKB-UniRule"/>
</dbReference>
<dbReference type="RefSeq" id="WP_057623963.1">
    <property type="nucleotide sequence ID" value="NZ_LKHV02000001.1"/>
</dbReference>
<dbReference type="OrthoDB" id="9764318at2"/>
<dbReference type="InterPro" id="IPR050075">
    <property type="entry name" value="LeuD"/>
</dbReference>
<reference evidence="12" key="1">
    <citation type="submission" date="2015-09" db="EMBL/GenBank/DDBJ databases">
        <title>Draft Genome Sequences of Two Novel Amoeba-resistant Intranuclear Bacteria, Candidatus Berkiella cookevillensis and Candidatus Berkiella aquae.</title>
        <authorList>
            <person name="Mehari Y.T."/>
            <person name="Arivett B.A."/>
            <person name="Farone A.L."/>
            <person name="Gunderson J.H."/>
            <person name="Farone M.B."/>
        </authorList>
    </citation>
    <scope>NUCLEOTIDE SEQUENCE [LARGE SCALE GENOMIC DNA]</scope>
    <source>
        <strain evidence="12">CC99</strain>
    </source>
</reference>
<dbReference type="Pfam" id="PF00694">
    <property type="entry name" value="Aconitase_C"/>
    <property type="match status" value="1"/>
</dbReference>
<dbReference type="PANTHER" id="PTHR43345">
    <property type="entry name" value="3-ISOPROPYLMALATE DEHYDRATASE SMALL SUBUNIT 2-RELATED-RELATED"/>
    <property type="match status" value="1"/>
</dbReference>
<evidence type="ECO:0000256" key="8">
    <source>
        <dbReference type="ARBA" id="ARBA00023239"/>
    </source>
</evidence>
<evidence type="ECO:0000256" key="1">
    <source>
        <dbReference type="ARBA" id="ARBA00000491"/>
    </source>
</evidence>
<evidence type="ECO:0000256" key="7">
    <source>
        <dbReference type="ARBA" id="ARBA00022605"/>
    </source>
</evidence>
<reference evidence="13" key="2">
    <citation type="journal article" date="2016" name="Genome Announc.">
        <title>Draft Genome Sequences of Two Novel Amoeba-Resistant Intranuclear Bacteria, 'Candidatus Berkiella cookevillensis' and 'Candidatus Berkiella aquae'.</title>
        <authorList>
            <person name="Mehari Y.T."/>
            <person name="Arivett B.A."/>
            <person name="Farone A.L."/>
            <person name="Gunderson J.H."/>
            <person name="Farone M.B."/>
        </authorList>
    </citation>
    <scope>NUCLEOTIDE SEQUENCE</scope>
    <source>
        <strain evidence="13">CC99</strain>
    </source>
</reference>
<dbReference type="HAMAP" id="MF_01031">
    <property type="entry name" value="LeuD_type1"/>
    <property type="match status" value="1"/>
</dbReference>
<name>A0A0Q9YTJ7_9GAMM</name>
<keyword evidence="9 10" id="KW-0100">Branched-chain amino acid biosynthesis</keyword>
<keyword evidence="14" id="KW-1185">Reference proteome</keyword>
<dbReference type="Proteomes" id="UP000051494">
    <property type="component" value="Unassembled WGS sequence"/>
</dbReference>
<evidence type="ECO:0000313" key="14">
    <source>
        <dbReference type="Proteomes" id="UP000051494"/>
    </source>
</evidence>
<evidence type="ECO:0000256" key="4">
    <source>
        <dbReference type="ARBA" id="ARBA00009845"/>
    </source>
</evidence>
<comment type="function">
    <text evidence="2 10">Catalyzes the isomerization between 2-isopropylmalate and 3-isopropylmalate, via the formation of 2-isopropylmaleate.</text>
</comment>
<evidence type="ECO:0000256" key="3">
    <source>
        <dbReference type="ARBA" id="ARBA00004729"/>
    </source>
</evidence>
<evidence type="ECO:0000256" key="5">
    <source>
        <dbReference type="ARBA" id="ARBA00011271"/>
    </source>
</evidence>
<keyword evidence="8 10" id="KW-0456">Lyase</keyword>
<sequence>MRKISTIEGIVATLKQANIDTDAIMPKQFLKSIKRTGYGAFLFDAWRYLDKGELGMDCRKRPINPDFSLNKAEFQGATILLTQKNFGCGSSREHAVWGLVEYGFQAIIAPSFADIFFNNSIKNGLLPIVLSEREIDTLFDEIEKHPGTQWKIDLNQQTVISNHYQYIFNIDASDKEKLQNGLDEIGITLAKSKKIKEYEAKRSQSEPWVYSFHT</sequence>
<evidence type="ECO:0000313" key="13">
    <source>
        <dbReference type="EMBL" id="MCS5708918.1"/>
    </source>
</evidence>
<comment type="similarity">
    <text evidence="4 10">Belongs to the LeuD family. LeuD type 1 subfamily.</text>
</comment>
<comment type="caution">
    <text evidence="12">The sequence shown here is derived from an EMBL/GenBank/DDBJ whole genome shotgun (WGS) entry which is preliminary data.</text>
</comment>
<dbReference type="SUPFAM" id="SSF52016">
    <property type="entry name" value="LeuD/IlvD-like"/>
    <property type="match status" value="1"/>
</dbReference>
<dbReference type="UniPathway" id="UPA00048">
    <property type="reaction ID" value="UER00071"/>
</dbReference>
<organism evidence="12">
    <name type="scientific">Candidatus Berkiella cookevillensis</name>
    <dbReference type="NCBI Taxonomy" id="437022"/>
    <lineage>
        <taxon>Bacteria</taxon>
        <taxon>Pseudomonadati</taxon>
        <taxon>Pseudomonadota</taxon>
        <taxon>Gammaproteobacteria</taxon>
        <taxon>Candidatus Berkiellales</taxon>
        <taxon>Candidatus Berkiellaceae</taxon>
        <taxon>Candidatus Berkiella</taxon>
    </lineage>
</organism>
<evidence type="ECO:0000313" key="12">
    <source>
        <dbReference type="EMBL" id="KRG19304.1"/>
    </source>
</evidence>
<evidence type="ECO:0000259" key="11">
    <source>
        <dbReference type="Pfam" id="PF00694"/>
    </source>
</evidence>
<accession>A0A0Q9YTJ7</accession>
<evidence type="ECO:0000256" key="9">
    <source>
        <dbReference type="ARBA" id="ARBA00023304"/>
    </source>
</evidence>
<dbReference type="GO" id="GO:0003861">
    <property type="term" value="F:3-isopropylmalate dehydratase activity"/>
    <property type="evidence" value="ECO:0007669"/>
    <property type="project" value="UniProtKB-UniRule"/>
</dbReference>
<gene>
    <name evidence="10 12" type="primary">leuD</name>
    <name evidence="12" type="ORF">CC99x_00833</name>
    <name evidence="13" type="ORF">CC99x_008395</name>
</gene>
<protein>
    <recommendedName>
        <fullName evidence="10">3-isopropylmalate dehydratase small subunit</fullName>
        <ecNumber evidence="10">4.2.1.33</ecNumber>
    </recommendedName>
    <alternativeName>
        <fullName evidence="10">Alpha-IPM isomerase</fullName>
        <shortName evidence="10">IPMI</shortName>
    </alternativeName>
    <alternativeName>
        <fullName evidence="10">Isopropylmalate isomerase</fullName>
    </alternativeName>
</protein>
<dbReference type="InterPro" id="IPR033940">
    <property type="entry name" value="IPMI_Swivel"/>
</dbReference>
<comment type="subunit">
    <text evidence="5 10">Heterodimer of LeuC and LeuD.</text>
</comment>
<reference evidence="13" key="3">
    <citation type="submission" date="2021-06" db="EMBL/GenBank/DDBJ databases">
        <title>Genomic Description and Analysis of Intracellular Bacteria, Candidatus Berkiella cookevillensis and Candidatus Berkiella aquae.</title>
        <authorList>
            <person name="Kidane D.T."/>
            <person name="Mehari Y.T."/>
            <person name="Rice F.C."/>
            <person name="Arivett B.A."/>
            <person name="Farone A.L."/>
            <person name="Berk S.G."/>
            <person name="Farone M.B."/>
        </authorList>
    </citation>
    <scope>NUCLEOTIDE SEQUENCE</scope>
    <source>
        <strain evidence="13">CC99</strain>
    </source>
</reference>
<dbReference type="EC" id="4.2.1.33" evidence="10"/>
<dbReference type="EMBL" id="LKHV02000001">
    <property type="protein sequence ID" value="MCS5708918.1"/>
    <property type="molecule type" value="Genomic_DNA"/>
</dbReference>
<dbReference type="NCBIfam" id="TIGR00171">
    <property type="entry name" value="leuD"/>
    <property type="match status" value="1"/>
</dbReference>
<proteinExistence type="inferred from homology"/>
<dbReference type="InterPro" id="IPR015928">
    <property type="entry name" value="Aconitase/3IPM_dehydase_swvl"/>
</dbReference>
<comment type="catalytic activity">
    <reaction evidence="1 10">
        <text>(2R,3S)-3-isopropylmalate = (2S)-2-isopropylmalate</text>
        <dbReference type="Rhea" id="RHEA:32287"/>
        <dbReference type="ChEBI" id="CHEBI:1178"/>
        <dbReference type="ChEBI" id="CHEBI:35121"/>
        <dbReference type="EC" id="4.2.1.33"/>
    </reaction>
</comment>
<dbReference type="CDD" id="cd01577">
    <property type="entry name" value="IPMI_Swivel"/>
    <property type="match status" value="1"/>
</dbReference>
<evidence type="ECO:0000256" key="2">
    <source>
        <dbReference type="ARBA" id="ARBA00002695"/>
    </source>
</evidence>
<dbReference type="InterPro" id="IPR004431">
    <property type="entry name" value="3-IsopropMal_deHydase_ssu"/>
</dbReference>
<dbReference type="STRING" id="437022.CC99x_00833"/>
<dbReference type="PATRIC" id="fig|1590042.3.peg.849"/>
<comment type="pathway">
    <text evidence="3 10">Amino-acid biosynthesis; L-leucine biosynthesis; L-leucine from 3-methyl-2-oxobutanoate: step 2/4.</text>
</comment>
<dbReference type="AlphaFoldDB" id="A0A0Q9YTJ7"/>
<evidence type="ECO:0000256" key="10">
    <source>
        <dbReference type="HAMAP-Rule" id="MF_01031"/>
    </source>
</evidence>
<dbReference type="PANTHER" id="PTHR43345:SF5">
    <property type="entry name" value="3-ISOPROPYLMALATE DEHYDRATASE SMALL SUBUNIT"/>
    <property type="match status" value="1"/>
</dbReference>
<dbReference type="NCBIfam" id="NF002458">
    <property type="entry name" value="PRK01641.1"/>
    <property type="match status" value="1"/>
</dbReference>
<dbReference type="GO" id="GO:0009316">
    <property type="term" value="C:3-isopropylmalate dehydratase complex"/>
    <property type="evidence" value="ECO:0007669"/>
    <property type="project" value="InterPro"/>
</dbReference>
<evidence type="ECO:0000256" key="6">
    <source>
        <dbReference type="ARBA" id="ARBA00022430"/>
    </source>
</evidence>
<dbReference type="Gene3D" id="3.20.19.10">
    <property type="entry name" value="Aconitase, domain 4"/>
    <property type="match status" value="1"/>
</dbReference>
<dbReference type="EMBL" id="LKHV01000003">
    <property type="protein sequence ID" value="KRG19304.1"/>
    <property type="molecule type" value="Genomic_DNA"/>
</dbReference>
<keyword evidence="7 10" id="KW-0028">Amino-acid biosynthesis</keyword>
<dbReference type="InterPro" id="IPR000573">
    <property type="entry name" value="AconitaseA/IPMdHydase_ssu_swvl"/>
</dbReference>
<feature type="domain" description="Aconitase A/isopropylmalate dehydratase small subunit swivel" evidence="11">
    <location>
        <begin position="1"/>
        <end position="132"/>
    </location>
</feature>